<dbReference type="InterPro" id="IPR050738">
    <property type="entry name" value="Sulfatase"/>
</dbReference>
<dbReference type="RefSeq" id="WP_184194459.1">
    <property type="nucleotide sequence ID" value="NZ_JACHGW010000002.1"/>
</dbReference>
<dbReference type="SUPFAM" id="SSF53649">
    <property type="entry name" value="Alkaline phosphatase-like"/>
    <property type="match status" value="1"/>
</dbReference>
<accession>A0A7W9SNX8</accession>
<comment type="caution">
    <text evidence="7">The sequence shown here is derived from an EMBL/GenBank/DDBJ whole genome shotgun (WGS) entry which is preliminary data.</text>
</comment>
<dbReference type="InterPro" id="IPR000917">
    <property type="entry name" value="Sulfatase_N"/>
</dbReference>
<protein>
    <submittedName>
        <fullName evidence="7">Arylsulfatase A</fullName>
        <ecNumber evidence="7">3.1.6.8</ecNumber>
    </submittedName>
</protein>
<keyword evidence="3 7" id="KW-0378">Hydrolase</keyword>
<dbReference type="GO" id="GO:0046872">
    <property type="term" value="F:metal ion binding"/>
    <property type="evidence" value="ECO:0007669"/>
    <property type="project" value="UniProtKB-KW"/>
</dbReference>
<keyword evidence="8" id="KW-1185">Reference proteome</keyword>
<dbReference type="Gene3D" id="1.10.238.10">
    <property type="entry name" value="EF-hand"/>
    <property type="match status" value="1"/>
</dbReference>
<sequence>MKPTLLLSAALLALPTLPGMAQPAKPNIVFILADDLGVANVGCYGADGVKTPHIDALAKNGTRYTRAYTAPLCGPSRACILTGRYAFRTGATNQDATGQMTPDGETMMPTVLKQAGYVTAAVGKWGQLPLGPADFGFDDYLRFNGSGVYWSKGGKKEAYTENGQGKTLGPKAYMPDLMHQHVVSFLNKNQAKPFYLYYSMSHVHGEIQPTPDSAPGSKDLYSDNLVYMDKLVGKLVAELERLKLREKTLIVFVGDNGTAGGYAKTSTIGGKPLSGQKGMMLEGGALVPLIVSWPSVTPQGRVSEQLIDSTDFFPTFAALAGAPLPTKNRLDGQSFSASVLGKPGTPRDWIFIELARQWYVREQKWKLNQAGELFDMSGAPFSEPLVPADTKDPSALAARKRLLAALDKLNPAGGILDQGDGTGRHASKAKKKEDAVATVTDKVLEGRFDKLDTKKTGKLTLEQFLSNKTDPAAAKARFAKLDTNHDGILTRDEFLAQGKK</sequence>
<evidence type="ECO:0000313" key="8">
    <source>
        <dbReference type="Proteomes" id="UP000520814"/>
    </source>
</evidence>
<organism evidence="7 8">
    <name type="scientific">Armatimonas rosea</name>
    <dbReference type="NCBI Taxonomy" id="685828"/>
    <lineage>
        <taxon>Bacteria</taxon>
        <taxon>Bacillati</taxon>
        <taxon>Armatimonadota</taxon>
        <taxon>Armatimonadia</taxon>
        <taxon>Armatimonadales</taxon>
        <taxon>Armatimonadaceae</taxon>
        <taxon>Armatimonas</taxon>
    </lineage>
</organism>
<feature type="domain" description="Sulfatase N-terminal" evidence="6">
    <location>
        <begin position="26"/>
        <end position="322"/>
    </location>
</feature>
<dbReference type="PANTHER" id="PTHR42693:SF53">
    <property type="entry name" value="ENDO-4-O-SULFATASE"/>
    <property type="match status" value="1"/>
</dbReference>
<dbReference type="Gene3D" id="3.40.720.10">
    <property type="entry name" value="Alkaline Phosphatase, subunit A"/>
    <property type="match status" value="1"/>
</dbReference>
<dbReference type="EMBL" id="JACHGW010000002">
    <property type="protein sequence ID" value="MBB6050122.1"/>
    <property type="molecule type" value="Genomic_DNA"/>
</dbReference>
<dbReference type="EC" id="3.1.6.8" evidence="7"/>
<dbReference type="PROSITE" id="PS00018">
    <property type="entry name" value="EF_HAND_1"/>
    <property type="match status" value="1"/>
</dbReference>
<evidence type="ECO:0000256" key="4">
    <source>
        <dbReference type="ARBA" id="ARBA00022837"/>
    </source>
</evidence>
<evidence type="ECO:0000259" key="6">
    <source>
        <dbReference type="Pfam" id="PF00884"/>
    </source>
</evidence>
<dbReference type="GO" id="GO:0004098">
    <property type="term" value="F:cerebroside-sulfatase activity"/>
    <property type="evidence" value="ECO:0007669"/>
    <property type="project" value="UniProtKB-EC"/>
</dbReference>
<comment type="similarity">
    <text evidence="1">Belongs to the sulfatase family.</text>
</comment>
<dbReference type="SUPFAM" id="SSF47473">
    <property type="entry name" value="EF-hand"/>
    <property type="match status" value="1"/>
</dbReference>
<dbReference type="PROSITE" id="PS00523">
    <property type="entry name" value="SULFATASE_1"/>
    <property type="match status" value="1"/>
</dbReference>
<feature type="chain" id="PRO_5030698146" evidence="5">
    <location>
        <begin position="22"/>
        <end position="500"/>
    </location>
</feature>
<dbReference type="Proteomes" id="UP000520814">
    <property type="component" value="Unassembled WGS sequence"/>
</dbReference>
<dbReference type="GO" id="GO:0004065">
    <property type="term" value="F:arylsulfatase activity"/>
    <property type="evidence" value="ECO:0007669"/>
    <property type="project" value="TreeGrafter"/>
</dbReference>
<dbReference type="AlphaFoldDB" id="A0A7W9SNX8"/>
<dbReference type="InterPro" id="IPR011992">
    <property type="entry name" value="EF-hand-dom_pair"/>
</dbReference>
<dbReference type="Pfam" id="PF00884">
    <property type="entry name" value="Sulfatase"/>
    <property type="match status" value="1"/>
</dbReference>
<name>A0A7W9SNX8_ARMRO</name>
<dbReference type="InterPro" id="IPR017850">
    <property type="entry name" value="Alkaline_phosphatase_core_sf"/>
</dbReference>
<proteinExistence type="inferred from homology"/>
<evidence type="ECO:0000313" key="7">
    <source>
        <dbReference type="EMBL" id="MBB6050122.1"/>
    </source>
</evidence>
<keyword evidence="2" id="KW-0479">Metal-binding</keyword>
<reference evidence="7 8" key="1">
    <citation type="submission" date="2020-08" db="EMBL/GenBank/DDBJ databases">
        <title>Genomic Encyclopedia of Type Strains, Phase IV (KMG-IV): sequencing the most valuable type-strain genomes for metagenomic binning, comparative biology and taxonomic classification.</title>
        <authorList>
            <person name="Goeker M."/>
        </authorList>
    </citation>
    <scope>NUCLEOTIDE SEQUENCE [LARGE SCALE GENOMIC DNA]</scope>
    <source>
        <strain evidence="7 8">DSM 23562</strain>
    </source>
</reference>
<keyword evidence="5" id="KW-0732">Signal</keyword>
<evidence type="ECO:0000256" key="1">
    <source>
        <dbReference type="ARBA" id="ARBA00008779"/>
    </source>
</evidence>
<evidence type="ECO:0000256" key="2">
    <source>
        <dbReference type="ARBA" id="ARBA00022723"/>
    </source>
</evidence>
<evidence type="ECO:0000256" key="3">
    <source>
        <dbReference type="ARBA" id="ARBA00022801"/>
    </source>
</evidence>
<keyword evidence="4" id="KW-0106">Calcium</keyword>
<feature type="signal peptide" evidence="5">
    <location>
        <begin position="1"/>
        <end position="21"/>
    </location>
</feature>
<dbReference type="InterPro" id="IPR024607">
    <property type="entry name" value="Sulfatase_CS"/>
</dbReference>
<evidence type="ECO:0000256" key="5">
    <source>
        <dbReference type="SAM" id="SignalP"/>
    </source>
</evidence>
<gene>
    <name evidence="7" type="ORF">HNQ39_001913</name>
</gene>
<dbReference type="InterPro" id="IPR018247">
    <property type="entry name" value="EF_Hand_1_Ca_BS"/>
</dbReference>
<dbReference type="PANTHER" id="PTHR42693">
    <property type="entry name" value="ARYLSULFATASE FAMILY MEMBER"/>
    <property type="match status" value="1"/>
</dbReference>